<sequence>MKPPAKQYLCPKWKHHHYHHLFSKTYGVQVMDSASGDEVEAVIHGGDTPTVPRKSTKRKAKANAKAKPPKAQKQGTGRPESVAWDHFDKIEAKDTADGIQRAMKQKVKNCLIRLFEDYAKHDKNSVEVPNVCLASAMTIDDDFDDPHKALASQFSSYMEQQYSISSKSEVDKYLAESCEAEDDDSKFDILMWWKNNSVRFNVLSQVARDVLAFSV</sequence>
<dbReference type="PANTHER" id="PTHR23272:SF193">
    <property type="entry name" value="OS07G0624100 PROTEIN"/>
    <property type="match status" value="1"/>
</dbReference>
<dbReference type="PANTHER" id="PTHR23272">
    <property type="entry name" value="BED FINGER-RELATED"/>
    <property type="match status" value="1"/>
</dbReference>
<evidence type="ECO:0000256" key="1">
    <source>
        <dbReference type="SAM" id="MobiDB-lite"/>
    </source>
</evidence>
<evidence type="ECO:0000313" key="3">
    <source>
        <dbReference type="EMBL" id="KAG5552126.1"/>
    </source>
</evidence>
<feature type="region of interest" description="Disordered" evidence="1">
    <location>
        <begin position="43"/>
        <end position="80"/>
    </location>
</feature>
<feature type="domain" description="HAT C-terminal dimerisation" evidence="2">
    <location>
        <begin position="169"/>
        <end position="213"/>
    </location>
</feature>
<dbReference type="InterPro" id="IPR008906">
    <property type="entry name" value="HATC_C_dom"/>
</dbReference>
<keyword evidence="4" id="KW-1185">Reference proteome</keyword>
<evidence type="ECO:0000259" key="2">
    <source>
        <dbReference type="Pfam" id="PF05699"/>
    </source>
</evidence>
<evidence type="ECO:0000313" key="4">
    <source>
        <dbReference type="Proteomes" id="UP000823749"/>
    </source>
</evidence>
<protein>
    <recommendedName>
        <fullName evidence="2">HAT C-terminal dimerisation domain-containing protein</fullName>
    </recommendedName>
</protein>
<organism evidence="3 4">
    <name type="scientific">Rhododendron griersonianum</name>
    <dbReference type="NCBI Taxonomy" id="479676"/>
    <lineage>
        <taxon>Eukaryota</taxon>
        <taxon>Viridiplantae</taxon>
        <taxon>Streptophyta</taxon>
        <taxon>Embryophyta</taxon>
        <taxon>Tracheophyta</taxon>
        <taxon>Spermatophyta</taxon>
        <taxon>Magnoliopsida</taxon>
        <taxon>eudicotyledons</taxon>
        <taxon>Gunneridae</taxon>
        <taxon>Pentapetalae</taxon>
        <taxon>asterids</taxon>
        <taxon>Ericales</taxon>
        <taxon>Ericaceae</taxon>
        <taxon>Ericoideae</taxon>
        <taxon>Rhodoreae</taxon>
        <taxon>Rhododendron</taxon>
    </lineage>
</organism>
<gene>
    <name evidence="3" type="ORF">RHGRI_010278</name>
</gene>
<comment type="caution">
    <text evidence="3">The sequence shown here is derived from an EMBL/GenBank/DDBJ whole genome shotgun (WGS) entry which is preliminary data.</text>
</comment>
<accession>A0AAV6KHW8</accession>
<reference evidence="3" key="1">
    <citation type="submission" date="2020-08" db="EMBL/GenBank/DDBJ databases">
        <title>Plant Genome Project.</title>
        <authorList>
            <person name="Zhang R.-G."/>
        </authorList>
    </citation>
    <scope>NUCLEOTIDE SEQUENCE</scope>
    <source>
        <strain evidence="3">WSP0</strain>
        <tissue evidence="3">Leaf</tissue>
    </source>
</reference>
<dbReference type="Proteomes" id="UP000823749">
    <property type="component" value="Chromosome 4"/>
</dbReference>
<proteinExistence type="predicted"/>
<dbReference type="EMBL" id="JACTNZ010000004">
    <property type="protein sequence ID" value="KAG5552126.1"/>
    <property type="molecule type" value="Genomic_DNA"/>
</dbReference>
<name>A0AAV6KHW8_9ERIC</name>
<dbReference type="InterPro" id="IPR012337">
    <property type="entry name" value="RNaseH-like_sf"/>
</dbReference>
<dbReference type="SUPFAM" id="SSF53098">
    <property type="entry name" value="Ribonuclease H-like"/>
    <property type="match status" value="1"/>
</dbReference>
<dbReference type="Pfam" id="PF05699">
    <property type="entry name" value="Dimer_Tnp_hAT"/>
    <property type="match status" value="1"/>
</dbReference>
<dbReference type="GO" id="GO:0046983">
    <property type="term" value="F:protein dimerization activity"/>
    <property type="evidence" value="ECO:0007669"/>
    <property type="project" value="InterPro"/>
</dbReference>
<feature type="compositionally biased region" description="Basic residues" evidence="1">
    <location>
        <begin position="54"/>
        <end position="70"/>
    </location>
</feature>
<dbReference type="AlphaFoldDB" id="A0AAV6KHW8"/>